<feature type="transmembrane region" description="Helical" evidence="1">
    <location>
        <begin position="96"/>
        <end position="120"/>
    </location>
</feature>
<sequence>MMTYDQYKLLKRISKHSGKDENFYIKRYGKKIQRTFEKARDSNFVDYETTGFSKWGNEYICGMRAEYNKVWIICDRGERAFDEYKEHLHDLWSGRIFSIIVSVITAILSFAGSIIFQIYFHKSV</sequence>
<dbReference type="AlphaFoldDB" id="A0A4Z0Y9C1"/>
<organism evidence="2 3">
    <name type="scientific">Caproiciproducens galactitolivorans</name>
    <dbReference type="NCBI Taxonomy" id="642589"/>
    <lineage>
        <taxon>Bacteria</taxon>
        <taxon>Bacillati</taxon>
        <taxon>Bacillota</taxon>
        <taxon>Clostridia</taxon>
        <taxon>Eubacteriales</taxon>
        <taxon>Acutalibacteraceae</taxon>
        <taxon>Caproiciproducens</taxon>
    </lineage>
</organism>
<keyword evidence="1" id="KW-0812">Transmembrane</keyword>
<accession>A0A4Z0Y9C1</accession>
<keyword evidence="3" id="KW-1185">Reference proteome</keyword>
<dbReference type="RefSeq" id="WP_135660527.1">
    <property type="nucleotide sequence ID" value="NZ_SRMQ01000010.1"/>
</dbReference>
<keyword evidence="1" id="KW-1133">Transmembrane helix</keyword>
<comment type="caution">
    <text evidence="2">The sequence shown here is derived from an EMBL/GenBank/DDBJ whole genome shotgun (WGS) entry which is preliminary data.</text>
</comment>
<keyword evidence="1" id="KW-0472">Membrane</keyword>
<evidence type="ECO:0000256" key="1">
    <source>
        <dbReference type="SAM" id="Phobius"/>
    </source>
</evidence>
<dbReference type="Proteomes" id="UP000297714">
    <property type="component" value="Unassembled WGS sequence"/>
</dbReference>
<proteinExistence type="predicted"/>
<name>A0A4Z0Y9C1_9FIRM</name>
<protein>
    <submittedName>
        <fullName evidence="2">Uncharacterized protein</fullName>
    </submittedName>
</protein>
<reference evidence="2 3" key="1">
    <citation type="submission" date="2019-04" db="EMBL/GenBank/DDBJ databases">
        <authorList>
            <person name="Poehlein A."/>
            <person name="Bengelsdorf F.R."/>
            <person name="Duerre P."/>
            <person name="Daniel R."/>
        </authorList>
    </citation>
    <scope>NUCLEOTIDE SEQUENCE [LARGE SCALE GENOMIC DNA]</scope>
    <source>
        <strain evidence="2 3">BS-1</strain>
    </source>
</reference>
<evidence type="ECO:0000313" key="3">
    <source>
        <dbReference type="Proteomes" id="UP000297714"/>
    </source>
</evidence>
<evidence type="ECO:0000313" key="2">
    <source>
        <dbReference type="EMBL" id="TGJ75881.1"/>
    </source>
</evidence>
<gene>
    <name evidence="2" type="ORF">CAGA_20890</name>
</gene>
<dbReference type="EMBL" id="SRMQ01000010">
    <property type="protein sequence ID" value="TGJ75881.1"/>
    <property type="molecule type" value="Genomic_DNA"/>
</dbReference>